<evidence type="ECO:0000313" key="4">
    <source>
        <dbReference type="EMBL" id="MBB5353789.1"/>
    </source>
</evidence>
<dbReference type="CDD" id="cd04301">
    <property type="entry name" value="NAT_SF"/>
    <property type="match status" value="1"/>
</dbReference>
<dbReference type="RefSeq" id="WP_184022171.1">
    <property type="nucleotide sequence ID" value="NZ_JACHFD010000035.1"/>
</dbReference>
<dbReference type="EMBL" id="JACHFD010000035">
    <property type="protein sequence ID" value="MBB5353789.1"/>
    <property type="molecule type" value="Genomic_DNA"/>
</dbReference>
<keyword evidence="1 4" id="KW-0808">Transferase</keyword>
<gene>
    <name evidence="4" type="ORF">HNR46_004051</name>
</gene>
<dbReference type="PANTHER" id="PTHR43877:SF2">
    <property type="entry name" value="AMINOALKYLPHOSPHONATE N-ACETYLTRANSFERASE-RELATED"/>
    <property type="match status" value="1"/>
</dbReference>
<protein>
    <submittedName>
        <fullName evidence="4">GNAT superfamily N-acetyltransferase</fullName>
    </submittedName>
</protein>
<dbReference type="AlphaFoldDB" id="A0A840VJ24"/>
<dbReference type="SUPFAM" id="SSF55729">
    <property type="entry name" value="Acyl-CoA N-acyltransferases (Nat)"/>
    <property type="match status" value="1"/>
</dbReference>
<keyword evidence="5" id="KW-1185">Reference proteome</keyword>
<comment type="caution">
    <text evidence="4">The sequence shown here is derived from an EMBL/GenBank/DDBJ whole genome shotgun (WGS) entry which is preliminary data.</text>
</comment>
<dbReference type="InterPro" id="IPR016181">
    <property type="entry name" value="Acyl_CoA_acyltransferase"/>
</dbReference>
<dbReference type="InterPro" id="IPR000182">
    <property type="entry name" value="GNAT_dom"/>
</dbReference>
<keyword evidence="2" id="KW-0012">Acyltransferase</keyword>
<evidence type="ECO:0000259" key="3">
    <source>
        <dbReference type="PROSITE" id="PS51186"/>
    </source>
</evidence>
<evidence type="ECO:0000313" key="5">
    <source>
        <dbReference type="Proteomes" id="UP000557717"/>
    </source>
</evidence>
<reference evidence="4 5" key="1">
    <citation type="submission" date="2020-08" db="EMBL/GenBank/DDBJ databases">
        <title>Genomic Encyclopedia of Type Strains, Phase IV (KMG-IV): sequencing the most valuable type-strain genomes for metagenomic binning, comparative biology and taxonomic classification.</title>
        <authorList>
            <person name="Goeker M."/>
        </authorList>
    </citation>
    <scope>NUCLEOTIDE SEQUENCE [LARGE SCALE GENOMIC DNA]</scope>
    <source>
        <strain evidence="4 5">YC6886</strain>
    </source>
</reference>
<evidence type="ECO:0000256" key="1">
    <source>
        <dbReference type="ARBA" id="ARBA00022679"/>
    </source>
</evidence>
<dbReference type="Proteomes" id="UP000557717">
    <property type="component" value="Unassembled WGS sequence"/>
</dbReference>
<name>A0A840VJ24_9BACT</name>
<dbReference type="InterPro" id="IPR050832">
    <property type="entry name" value="Bact_Acetyltransf"/>
</dbReference>
<dbReference type="PROSITE" id="PS51186">
    <property type="entry name" value="GNAT"/>
    <property type="match status" value="1"/>
</dbReference>
<dbReference type="Gene3D" id="3.40.630.30">
    <property type="match status" value="1"/>
</dbReference>
<evidence type="ECO:0000256" key="2">
    <source>
        <dbReference type="ARBA" id="ARBA00023315"/>
    </source>
</evidence>
<sequence length="148" mass="16868">MSPPDIRLLEPDDHLAATGLLVHLNPDCPTQLLLQRFRTILDEHPHYLPIGAFLGDKLVGFAGVWIATKIWCGRYLEIDNFVVHPSHRSEGIGTALMAFLEELAREKGCNLQTLDSYTNNYASHRLYHRQGFEIWGFHFVKTLGSLDR</sequence>
<dbReference type="Pfam" id="PF00583">
    <property type="entry name" value="Acetyltransf_1"/>
    <property type="match status" value="1"/>
</dbReference>
<dbReference type="GO" id="GO:0016747">
    <property type="term" value="F:acyltransferase activity, transferring groups other than amino-acyl groups"/>
    <property type="evidence" value="ECO:0007669"/>
    <property type="project" value="InterPro"/>
</dbReference>
<organism evidence="4 5">
    <name type="scientific">Haloferula luteola</name>
    <dbReference type="NCBI Taxonomy" id="595692"/>
    <lineage>
        <taxon>Bacteria</taxon>
        <taxon>Pseudomonadati</taxon>
        <taxon>Verrucomicrobiota</taxon>
        <taxon>Verrucomicrobiia</taxon>
        <taxon>Verrucomicrobiales</taxon>
        <taxon>Verrucomicrobiaceae</taxon>
        <taxon>Haloferula</taxon>
    </lineage>
</organism>
<dbReference type="PANTHER" id="PTHR43877">
    <property type="entry name" value="AMINOALKYLPHOSPHONATE N-ACETYLTRANSFERASE-RELATED-RELATED"/>
    <property type="match status" value="1"/>
</dbReference>
<proteinExistence type="predicted"/>
<accession>A0A840VJ24</accession>
<feature type="domain" description="N-acetyltransferase" evidence="3">
    <location>
        <begin position="4"/>
        <end position="148"/>
    </location>
</feature>